<dbReference type="Pfam" id="PF00884">
    <property type="entry name" value="Sulfatase"/>
    <property type="match status" value="1"/>
</dbReference>
<evidence type="ECO:0000313" key="11">
    <source>
        <dbReference type="Proteomes" id="UP000326837"/>
    </source>
</evidence>
<evidence type="ECO:0000256" key="8">
    <source>
        <dbReference type="SAM" id="SignalP"/>
    </source>
</evidence>
<dbReference type="GO" id="GO:0004423">
    <property type="term" value="F:iduronate-2-sulfatase activity"/>
    <property type="evidence" value="ECO:0007669"/>
    <property type="project" value="InterPro"/>
</dbReference>
<dbReference type="InterPro" id="IPR000917">
    <property type="entry name" value="Sulfatase_N"/>
</dbReference>
<evidence type="ECO:0000256" key="4">
    <source>
        <dbReference type="ARBA" id="ARBA00022729"/>
    </source>
</evidence>
<comment type="similarity">
    <text evidence="2">Belongs to the sulfatase family.</text>
</comment>
<keyword evidence="5" id="KW-0378">Hydrolase</keyword>
<proteinExistence type="inferred from homology"/>
<organism evidence="10 11">
    <name type="scientific">Lacipirellula parvula</name>
    <dbReference type="NCBI Taxonomy" id="2650471"/>
    <lineage>
        <taxon>Bacteria</taxon>
        <taxon>Pseudomonadati</taxon>
        <taxon>Planctomycetota</taxon>
        <taxon>Planctomycetia</taxon>
        <taxon>Pirellulales</taxon>
        <taxon>Lacipirellulaceae</taxon>
        <taxon>Lacipirellula</taxon>
    </lineage>
</organism>
<dbReference type="AlphaFoldDB" id="A0A5K7X5F0"/>
<evidence type="ECO:0000313" key="10">
    <source>
        <dbReference type="EMBL" id="BBO31934.1"/>
    </source>
</evidence>
<feature type="chain" id="PRO_5024798168" evidence="8">
    <location>
        <begin position="21"/>
        <end position="483"/>
    </location>
</feature>
<dbReference type="EMBL" id="AP021861">
    <property type="protein sequence ID" value="BBO31934.1"/>
    <property type="molecule type" value="Genomic_DNA"/>
</dbReference>
<evidence type="ECO:0000256" key="2">
    <source>
        <dbReference type="ARBA" id="ARBA00008779"/>
    </source>
</evidence>
<dbReference type="RefSeq" id="WP_152097996.1">
    <property type="nucleotide sequence ID" value="NZ_AP021861.1"/>
</dbReference>
<sequence>MPRLAIALLLTLAASLSHLAAAHAEEKPSRPNVLMIAADDLNHWVGYLGRNRQAITPNLDWLAQQGMSFSRSYCAAPSCNPSRTALMSGLRPDVTGVYGNNDDWRKVLNDKVHLASAFRNAGYYVAGAGKIYHEAYRSPAEWDDYLKESGTDPIPTGSKGVGGIRFGAVDANDEDLREWKIVQYGIDELKKEHDKPFFLAIGLHKPHMPWFVPQKYFDMHPLDKIELPPHIEDDLSDVPPAGVKMAKPDGDHKQMVDSGRWKEAIQAYLAACSYSDAMIGRLLYELERSPYRDNTIVVFWGDHGWHLGEKEHWRKFALWEEATRAPLIWKVPGMTKPGSVSERTVDFMSIYPTLTDLAGIETPEHVQGKSIRPLLADPKAKWDTPAVTTQEEGNHSVRSEGWRYIRYRNGDEELYDETADPYEYKNLAEDPNYAERKKELAQYLPTTNLPDMSGGPDGHNAEGKKMKKNRNQQRNQQRKERAK</sequence>
<feature type="signal peptide" evidence="8">
    <location>
        <begin position="1"/>
        <end position="20"/>
    </location>
</feature>
<comment type="cofactor">
    <cofactor evidence="1">
        <name>Ca(2+)</name>
        <dbReference type="ChEBI" id="CHEBI:29108"/>
    </cofactor>
</comment>
<keyword evidence="3" id="KW-0479">Metal-binding</keyword>
<keyword evidence="4 8" id="KW-0732">Signal</keyword>
<keyword evidence="6" id="KW-0106">Calcium</keyword>
<protein>
    <submittedName>
        <fullName evidence="10">Sulfatase</fullName>
    </submittedName>
</protein>
<evidence type="ECO:0000256" key="7">
    <source>
        <dbReference type="SAM" id="MobiDB-lite"/>
    </source>
</evidence>
<evidence type="ECO:0000256" key="5">
    <source>
        <dbReference type="ARBA" id="ARBA00022801"/>
    </source>
</evidence>
<dbReference type="InterPro" id="IPR017850">
    <property type="entry name" value="Alkaline_phosphatase_core_sf"/>
</dbReference>
<evidence type="ECO:0000256" key="3">
    <source>
        <dbReference type="ARBA" id="ARBA00022723"/>
    </source>
</evidence>
<dbReference type="PANTHER" id="PTHR45953:SF1">
    <property type="entry name" value="IDURONATE 2-SULFATASE"/>
    <property type="match status" value="1"/>
</dbReference>
<feature type="domain" description="Sulfatase N-terminal" evidence="9">
    <location>
        <begin position="31"/>
        <end position="360"/>
    </location>
</feature>
<name>A0A5K7X5F0_9BACT</name>
<accession>A0A5K7X5F0</accession>
<dbReference type="Proteomes" id="UP000326837">
    <property type="component" value="Chromosome"/>
</dbReference>
<reference evidence="11" key="1">
    <citation type="submission" date="2019-10" db="EMBL/GenBank/DDBJ databases">
        <title>Lacipirellula parvula gen. nov., sp. nov., representing a lineage of planctomycetes widespread in freshwater anoxic habitats, and description of the family Lacipirellulaceae.</title>
        <authorList>
            <person name="Dedysh S.N."/>
            <person name="Kulichevskaya I.S."/>
            <person name="Beletsky A.V."/>
            <person name="Rakitin A.L."/>
            <person name="Mardanov A.V."/>
            <person name="Ivanova A.A."/>
            <person name="Saltykova V.X."/>
            <person name="Rijpstra W.I.C."/>
            <person name="Sinninghe Damste J.S."/>
            <person name="Ravin N.V."/>
        </authorList>
    </citation>
    <scope>NUCLEOTIDE SEQUENCE [LARGE SCALE GENOMIC DNA]</scope>
    <source>
        <strain evidence="11">PX69</strain>
    </source>
</reference>
<keyword evidence="11" id="KW-1185">Reference proteome</keyword>
<evidence type="ECO:0000256" key="6">
    <source>
        <dbReference type="ARBA" id="ARBA00022837"/>
    </source>
</evidence>
<dbReference type="KEGG" id="lpav:PLANPX_1546"/>
<dbReference type="GO" id="GO:0046872">
    <property type="term" value="F:metal ion binding"/>
    <property type="evidence" value="ECO:0007669"/>
    <property type="project" value="UniProtKB-KW"/>
</dbReference>
<dbReference type="GO" id="GO:0005737">
    <property type="term" value="C:cytoplasm"/>
    <property type="evidence" value="ECO:0007669"/>
    <property type="project" value="TreeGrafter"/>
</dbReference>
<dbReference type="SUPFAM" id="SSF53649">
    <property type="entry name" value="Alkaline phosphatase-like"/>
    <property type="match status" value="1"/>
</dbReference>
<evidence type="ECO:0000259" key="9">
    <source>
        <dbReference type="Pfam" id="PF00884"/>
    </source>
</evidence>
<dbReference type="InterPro" id="IPR035874">
    <property type="entry name" value="IDS"/>
</dbReference>
<feature type="region of interest" description="Disordered" evidence="7">
    <location>
        <begin position="439"/>
        <end position="483"/>
    </location>
</feature>
<dbReference type="PANTHER" id="PTHR45953">
    <property type="entry name" value="IDURONATE 2-SULFATASE"/>
    <property type="match status" value="1"/>
</dbReference>
<gene>
    <name evidence="10" type="ORF">PLANPX_1546</name>
</gene>
<dbReference type="CDD" id="cd16030">
    <property type="entry name" value="iduronate-2-sulfatase"/>
    <property type="match status" value="1"/>
</dbReference>
<dbReference type="Gene3D" id="3.40.720.10">
    <property type="entry name" value="Alkaline Phosphatase, subunit A"/>
    <property type="match status" value="1"/>
</dbReference>
<evidence type="ECO:0000256" key="1">
    <source>
        <dbReference type="ARBA" id="ARBA00001913"/>
    </source>
</evidence>